<evidence type="ECO:0000313" key="4">
    <source>
        <dbReference type="EMBL" id="AQY52093.1"/>
    </source>
</evidence>
<keyword evidence="3" id="KW-0175">Coiled coil</keyword>
<keyword evidence="2" id="KW-1277">Toxin-antitoxin system</keyword>
<dbReference type="Pfam" id="PF02452">
    <property type="entry name" value="PemK_toxin"/>
    <property type="match status" value="1"/>
</dbReference>
<gene>
    <name evidence="4" type="ORF">UE46_14410</name>
</gene>
<proteinExistence type="inferred from homology"/>
<sequence>MRDREKYLAMTRFDPNLGGKGADNKHIIDEPQLFLDFYDAKEKLTHNFRTKRLESSIRWLLGFERYVKDKETAVRRKYRNYSKGSIVYVDFFGNYGSEMTYDHPAIVLKEQGGLLIVAPLTSNYRKFRDNNKYHIKLSRNTTDLGNQSKDSTILLEQIRCISKNRVLRKFGGRVSNNEILERIDTVVMEYIGGFTYNKWKANLEEQEAIIREKETEIRILSERISKLEERS</sequence>
<protein>
    <recommendedName>
        <fullName evidence="6">PemK-like protein</fullName>
    </recommendedName>
</protein>
<dbReference type="InterPro" id="IPR003477">
    <property type="entry name" value="PemK-like"/>
</dbReference>
<dbReference type="Proteomes" id="UP000223060">
    <property type="component" value="Chromosome"/>
</dbReference>
<evidence type="ECO:0000256" key="1">
    <source>
        <dbReference type="ARBA" id="ARBA00007521"/>
    </source>
</evidence>
<dbReference type="SUPFAM" id="SSF50118">
    <property type="entry name" value="Cell growth inhibitor/plasmid maintenance toxic component"/>
    <property type="match status" value="1"/>
</dbReference>
<evidence type="ECO:0000256" key="3">
    <source>
        <dbReference type="SAM" id="Coils"/>
    </source>
</evidence>
<organism evidence="4 5">
    <name type="scientific">Listeria weihenstephanensis</name>
    <dbReference type="NCBI Taxonomy" id="1006155"/>
    <lineage>
        <taxon>Bacteria</taxon>
        <taxon>Bacillati</taxon>
        <taxon>Bacillota</taxon>
        <taxon>Bacilli</taxon>
        <taxon>Bacillales</taxon>
        <taxon>Listeriaceae</taxon>
        <taxon>Listeria</taxon>
    </lineage>
</organism>
<dbReference type="Gene3D" id="2.30.30.110">
    <property type="match status" value="1"/>
</dbReference>
<accession>A0A1S7FXE0</accession>
<evidence type="ECO:0000256" key="2">
    <source>
        <dbReference type="ARBA" id="ARBA00022649"/>
    </source>
</evidence>
<comment type="similarity">
    <text evidence="1">Belongs to the PemK/MazF family.</text>
</comment>
<evidence type="ECO:0000313" key="5">
    <source>
        <dbReference type="Proteomes" id="UP000223060"/>
    </source>
</evidence>
<dbReference type="EMBL" id="CP011102">
    <property type="protein sequence ID" value="AQY52093.1"/>
    <property type="molecule type" value="Genomic_DNA"/>
</dbReference>
<dbReference type="RefSeq" id="WP_036063493.1">
    <property type="nucleotide sequence ID" value="NZ_CP011102.1"/>
</dbReference>
<feature type="coiled-coil region" evidence="3">
    <location>
        <begin position="196"/>
        <end position="230"/>
    </location>
</feature>
<evidence type="ECO:0008006" key="6">
    <source>
        <dbReference type="Google" id="ProtNLM"/>
    </source>
</evidence>
<name>A0A1S7FXE0_9LIST</name>
<dbReference type="InterPro" id="IPR011067">
    <property type="entry name" value="Plasmid_toxin/cell-grow_inhib"/>
</dbReference>
<reference evidence="5" key="1">
    <citation type="submission" date="2015-03" db="EMBL/GenBank/DDBJ databases">
        <authorList>
            <person name="Ferrari E."/>
            <person name="Walter M.C."/>
            <person name="Huptas C."/>
            <person name="Scherer S."/>
            <person name="Mueller-Herbst S."/>
        </authorList>
    </citation>
    <scope>NUCLEOTIDE SEQUENCE [LARGE SCALE GENOMIC DNA]</scope>
    <source>
        <strain evidence="5">LWP01</strain>
    </source>
</reference>
<dbReference type="AlphaFoldDB" id="A0A1S7FXE0"/>
<dbReference type="GO" id="GO:0003677">
    <property type="term" value="F:DNA binding"/>
    <property type="evidence" value="ECO:0007669"/>
    <property type="project" value="InterPro"/>
</dbReference>
<dbReference type="KEGG" id="lwi:UE46_14410"/>
<keyword evidence="5" id="KW-1185">Reference proteome</keyword>